<comment type="subcellular location">
    <subcellularLocation>
        <location evidence="1">Cell membrane</location>
        <topology evidence="1">Multi-pass membrane protein</topology>
    </subcellularLocation>
</comment>
<dbReference type="EMBL" id="JBELOE010000060">
    <property type="protein sequence ID" value="MER2490542.1"/>
    <property type="molecule type" value="Genomic_DNA"/>
</dbReference>
<dbReference type="InterPro" id="IPR051907">
    <property type="entry name" value="DoxX-like_oxidoreductase"/>
</dbReference>
<dbReference type="Pfam" id="PF07681">
    <property type="entry name" value="DoxX"/>
    <property type="match status" value="1"/>
</dbReference>
<organism evidence="8 9">
    <name type="scientific">Catenovulum sediminis</name>
    <dbReference type="NCBI Taxonomy" id="1740262"/>
    <lineage>
        <taxon>Bacteria</taxon>
        <taxon>Pseudomonadati</taxon>
        <taxon>Pseudomonadota</taxon>
        <taxon>Gammaproteobacteria</taxon>
        <taxon>Alteromonadales</taxon>
        <taxon>Alteromonadaceae</taxon>
        <taxon>Catenovulum</taxon>
    </lineage>
</organism>
<evidence type="ECO:0000256" key="4">
    <source>
        <dbReference type="ARBA" id="ARBA00022692"/>
    </source>
</evidence>
<evidence type="ECO:0000256" key="3">
    <source>
        <dbReference type="ARBA" id="ARBA00022475"/>
    </source>
</evidence>
<evidence type="ECO:0000313" key="9">
    <source>
        <dbReference type="Proteomes" id="UP001467690"/>
    </source>
</evidence>
<sequence length="129" mass="13807">MQSLNQFAAPLGRVLLSAIFILSGISKISGYEQTQGYMEMFGLSGALLPLVIALEVIGGLAVLLGWKIKWVAPALAGFTLVAAIVFHADFSDQMQMIMFMKNLSIAGALIFMFASGAGRFSLDNKSTKV</sequence>
<keyword evidence="5 7" id="KW-1133">Transmembrane helix</keyword>
<comment type="similarity">
    <text evidence="2">Belongs to the DoxX family.</text>
</comment>
<evidence type="ECO:0000256" key="2">
    <source>
        <dbReference type="ARBA" id="ARBA00006679"/>
    </source>
</evidence>
<keyword evidence="4 7" id="KW-0812">Transmembrane</keyword>
<evidence type="ECO:0000256" key="5">
    <source>
        <dbReference type="ARBA" id="ARBA00022989"/>
    </source>
</evidence>
<keyword evidence="6 7" id="KW-0472">Membrane</keyword>
<dbReference type="PANTHER" id="PTHR33452:SF1">
    <property type="entry name" value="INNER MEMBRANE PROTEIN YPHA-RELATED"/>
    <property type="match status" value="1"/>
</dbReference>
<evidence type="ECO:0000256" key="7">
    <source>
        <dbReference type="SAM" id="Phobius"/>
    </source>
</evidence>
<feature type="transmembrane region" description="Helical" evidence="7">
    <location>
        <begin position="102"/>
        <end position="122"/>
    </location>
</feature>
<feature type="transmembrane region" description="Helical" evidence="7">
    <location>
        <begin position="70"/>
        <end position="90"/>
    </location>
</feature>
<protein>
    <submittedName>
        <fullName evidence="8">DoxX family protein</fullName>
    </submittedName>
</protein>
<dbReference type="InterPro" id="IPR032808">
    <property type="entry name" value="DoxX"/>
</dbReference>
<evidence type="ECO:0000256" key="6">
    <source>
        <dbReference type="ARBA" id="ARBA00023136"/>
    </source>
</evidence>
<name>A0ABV1RCQ0_9ALTE</name>
<feature type="transmembrane region" description="Helical" evidence="7">
    <location>
        <begin position="6"/>
        <end position="28"/>
    </location>
</feature>
<feature type="transmembrane region" description="Helical" evidence="7">
    <location>
        <begin position="40"/>
        <end position="64"/>
    </location>
</feature>
<keyword evidence="9" id="KW-1185">Reference proteome</keyword>
<accession>A0ABV1RCQ0</accession>
<gene>
    <name evidence="8" type="ORF">ABS311_01410</name>
</gene>
<reference evidence="8 9" key="1">
    <citation type="submission" date="2024-06" db="EMBL/GenBank/DDBJ databases">
        <authorList>
            <person name="Chen R.Y."/>
        </authorList>
    </citation>
    <scope>NUCLEOTIDE SEQUENCE [LARGE SCALE GENOMIC DNA]</scope>
    <source>
        <strain evidence="8 9">D2</strain>
    </source>
</reference>
<proteinExistence type="inferred from homology"/>
<keyword evidence="3" id="KW-1003">Cell membrane</keyword>
<comment type="caution">
    <text evidence="8">The sequence shown here is derived from an EMBL/GenBank/DDBJ whole genome shotgun (WGS) entry which is preliminary data.</text>
</comment>
<evidence type="ECO:0000313" key="8">
    <source>
        <dbReference type="EMBL" id="MER2490542.1"/>
    </source>
</evidence>
<dbReference type="Proteomes" id="UP001467690">
    <property type="component" value="Unassembled WGS sequence"/>
</dbReference>
<evidence type="ECO:0000256" key="1">
    <source>
        <dbReference type="ARBA" id="ARBA00004651"/>
    </source>
</evidence>
<dbReference type="PANTHER" id="PTHR33452">
    <property type="entry name" value="OXIDOREDUCTASE CATD-RELATED"/>
    <property type="match status" value="1"/>
</dbReference>
<dbReference type="RefSeq" id="WP_143869761.1">
    <property type="nucleotide sequence ID" value="NZ_CP041660.1"/>
</dbReference>